<gene>
    <name evidence="1" type="ORF">CEPIT_LOCUS30339</name>
</gene>
<sequence length="126" mass="13982">MEVGEFVVRGPADLVDKVKGITGNLCDVSDLPFHVGSHGLRHVLKPVEARILVGQRRADPGLHVAHLPLEIHPSPEMLQLRHAQPQLLHRVAHLLHAVLQRRPLPHAAAPDSAQKLRRFLHPDEAD</sequence>
<reference evidence="1" key="1">
    <citation type="submission" date="2022-07" db="EMBL/GenBank/DDBJ databases">
        <authorList>
            <person name="Macas J."/>
            <person name="Novak P."/>
            <person name="Neumann P."/>
        </authorList>
    </citation>
    <scope>NUCLEOTIDE SEQUENCE</scope>
</reference>
<protein>
    <submittedName>
        <fullName evidence="1">Uncharacterized protein</fullName>
    </submittedName>
</protein>
<dbReference type="Proteomes" id="UP001152523">
    <property type="component" value="Unassembled WGS sequence"/>
</dbReference>
<evidence type="ECO:0000313" key="2">
    <source>
        <dbReference type="Proteomes" id="UP001152523"/>
    </source>
</evidence>
<accession>A0AAV0F3L9</accession>
<proteinExistence type="predicted"/>
<dbReference type="EMBL" id="CAMAPF010000958">
    <property type="protein sequence ID" value="CAH9130064.1"/>
    <property type="molecule type" value="Genomic_DNA"/>
</dbReference>
<name>A0AAV0F3L9_9ASTE</name>
<keyword evidence="2" id="KW-1185">Reference proteome</keyword>
<organism evidence="1 2">
    <name type="scientific">Cuscuta epithymum</name>
    <dbReference type="NCBI Taxonomy" id="186058"/>
    <lineage>
        <taxon>Eukaryota</taxon>
        <taxon>Viridiplantae</taxon>
        <taxon>Streptophyta</taxon>
        <taxon>Embryophyta</taxon>
        <taxon>Tracheophyta</taxon>
        <taxon>Spermatophyta</taxon>
        <taxon>Magnoliopsida</taxon>
        <taxon>eudicotyledons</taxon>
        <taxon>Gunneridae</taxon>
        <taxon>Pentapetalae</taxon>
        <taxon>asterids</taxon>
        <taxon>lamiids</taxon>
        <taxon>Solanales</taxon>
        <taxon>Convolvulaceae</taxon>
        <taxon>Cuscuteae</taxon>
        <taxon>Cuscuta</taxon>
        <taxon>Cuscuta subgen. Cuscuta</taxon>
    </lineage>
</organism>
<comment type="caution">
    <text evidence="1">The sequence shown here is derived from an EMBL/GenBank/DDBJ whole genome shotgun (WGS) entry which is preliminary data.</text>
</comment>
<dbReference type="AlphaFoldDB" id="A0AAV0F3L9"/>
<evidence type="ECO:0000313" key="1">
    <source>
        <dbReference type="EMBL" id="CAH9130064.1"/>
    </source>
</evidence>